<dbReference type="PANTHER" id="PTHR43808:SF31">
    <property type="entry name" value="N-ACETYL-L-CITRULLINE DEACETYLASE"/>
    <property type="match status" value="1"/>
</dbReference>
<dbReference type="SUPFAM" id="SSF55031">
    <property type="entry name" value="Bacterial exopeptidase dimerisation domain"/>
    <property type="match status" value="1"/>
</dbReference>
<dbReference type="InterPro" id="IPR011650">
    <property type="entry name" value="Peptidase_M20_dimer"/>
</dbReference>
<dbReference type="InterPro" id="IPR002933">
    <property type="entry name" value="Peptidase_M20"/>
</dbReference>
<dbReference type="NCBIfam" id="TIGR01892">
    <property type="entry name" value="AcOrn-deacetyl"/>
    <property type="match status" value="1"/>
</dbReference>
<keyword evidence="3" id="KW-0963">Cytoplasm</keyword>
<evidence type="ECO:0000256" key="9">
    <source>
        <dbReference type="ARBA" id="ARBA00023285"/>
    </source>
</evidence>
<organism evidence="11 12">
    <name type="scientific">Paracoccus onubensis</name>
    <dbReference type="NCBI Taxonomy" id="1675788"/>
    <lineage>
        <taxon>Bacteria</taxon>
        <taxon>Pseudomonadati</taxon>
        <taxon>Pseudomonadota</taxon>
        <taxon>Alphaproteobacteria</taxon>
        <taxon>Rhodobacterales</taxon>
        <taxon>Paracoccaceae</taxon>
        <taxon>Paracoccus</taxon>
    </lineage>
</organism>
<dbReference type="SUPFAM" id="SSF53187">
    <property type="entry name" value="Zn-dependent exopeptidases"/>
    <property type="match status" value="1"/>
</dbReference>
<reference evidence="12" key="1">
    <citation type="submission" date="2018-09" db="EMBL/GenBank/DDBJ databases">
        <title>Acidovorax cavernicola nov. sp. isolated from Gruta de las Maravillas (Aracena, Spain).</title>
        <authorList>
            <person name="Jurado V."/>
            <person name="Gutierrez-Patricio S."/>
            <person name="Gonzalez-Pimentel J.L."/>
            <person name="Miller A.Z."/>
            <person name="Laiz L."/>
            <person name="Saiz-Jimenez C."/>
        </authorList>
    </citation>
    <scope>NUCLEOTIDE SEQUENCE [LARGE SCALE GENOMIC DNA]</scope>
    <source>
        <strain evidence="12">1011MAR3C25</strain>
    </source>
</reference>
<keyword evidence="7 11" id="KW-0378">Hydrolase</keyword>
<keyword evidence="6" id="KW-0479">Metal-binding</keyword>
<dbReference type="RefSeq" id="WP_119747880.1">
    <property type="nucleotide sequence ID" value="NZ_QZCG01000005.1"/>
</dbReference>
<evidence type="ECO:0000256" key="7">
    <source>
        <dbReference type="ARBA" id="ARBA00022801"/>
    </source>
</evidence>
<dbReference type="Gene3D" id="3.30.70.360">
    <property type="match status" value="1"/>
</dbReference>
<keyword evidence="9" id="KW-0170">Cobalt</keyword>
<dbReference type="InterPro" id="IPR050072">
    <property type="entry name" value="Peptidase_M20A"/>
</dbReference>
<dbReference type="GO" id="GO:0008777">
    <property type="term" value="F:acetylornithine deacetylase activity"/>
    <property type="evidence" value="ECO:0007669"/>
    <property type="project" value="UniProtKB-EC"/>
</dbReference>
<gene>
    <name evidence="11" type="primary">argE</name>
    <name evidence="11" type="ORF">D3P04_08600</name>
</gene>
<evidence type="ECO:0000256" key="3">
    <source>
        <dbReference type="ARBA" id="ARBA00022490"/>
    </source>
</evidence>
<keyword evidence="8" id="KW-0862">Zinc</keyword>
<keyword evidence="4" id="KW-0055">Arginine biosynthesis</keyword>
<evidence type="ECO:0000256" key="6">
    <source>
        <dbReference type="ARBA" id="ARBA00022723"/>
    </source>
</evidence>
<dbReference type="EC" id="3.5.1.16" evidence="11"/>
<evidence type="ECO:0000256" key="5">
    <source>
        <dbReference type="ARBA" id="ARBA00022605"/>
    </source>
</evidence>
<name>A0A418SXW1_9RHOB</name>
<dbReference type="Pfam" id="PF07687">
    <property type="entry name" value="M20_dimer"/>
    <property type="match status" value="1"/>
</dbReference>
<dbReference type="GO" id="GO:0006526">
    <property type="term" value="P:L-arginine biosynthetic process"/>
    <property type="evidence" value="ECO:0007669"/>
    <property type="project" value="UniProtKB-KW"/>
</dbReference>
<dbReference type="AlphaFoldDB" id="A0A418SXW1"/>
<dbReference type="InterPro" id="IPR010169">
    <property type="entry name" value="AcOrn-deacetyl"/>
</dbReference>
<dbReference type="CDD" id="cd03894">
    <property type="entry name" value="M20_ArgE"/>
    <property type="match status" value="1"/>
</dbReference>
<dbReference type="GO" id="GO:0046872">
    <property type="term" value="F:metal ion binding"/>
    <property type="evidence" value="ECO:0007669"/>
    <property type="project" value="UniProtKB-KW"/>
</dbReference>
<accession>A0A418SXW1</accession>
<dbReference type="OrthoDB" id="9809784at2"/>
<dbReference type="PROSITE" id="PS00759">
    <property type="entry name" value="ARGE_DAPE_CPG2_2"/>
    <property type="match status" value="1"/>
</dbReference>
<sequence>MTNDALETPAISDILARLIAFPTLSRQSNLALLDYVEGLLRPAGIRFERFASDDGTRANLWASLGPEGPGGVVLSGHCDVVPVEDQEWSRDPFTLHHEDGRFYGRGTADMKGFLAVAIHAMLSAANRPLRLPLHLAISYDEEVGCLGVRGMLDMRRTHPARPALCLIGEPTGMRIATGHKGKRGLRACCFGQEGHSALAPDALNALHLGADFITRLRTRQMQLEAVGARDEAYDIPYSTIHVGTMHGGTALNIVPGRCDLEFELRNIAADDPDAIIADIVEDAEATAAPYRNRFPDARIEVEEVSGYPGLDTPADTPSVALLQLLLGRQDPPIKVAFGTEGGLFHETLGLPTLICGPGHMAQGHKPDEFVSETQLAECAELIAAIIGVLEDGNEPALTKPA</sequence>
<evidence type="ECO:0000256" key="4">
    <source>
        <dbReference type="ARBA" id="ARBA00022571"/>
    </source>
</evidence>
<evidence type="ECO:0000256" key="1">
    <source>
        <dbReference type="ARBA" id="ARBA00001947"/>
    </source>
</evidence>
<keyword evidence="5" id="KW-0028">Amino-acid biosynthesis</keyword>
<dbReference type="InterPro" id="IPR036264">
    <property type="entry name" value="Bact_exopeptidase_dim_dom"/>
</dbReference>
<evidence type="ECO:0000256" key="8">
    <source>
        <dbReference type="ARBA" id="ARBA00022833"/>
    </source>
</evidence>
<comment type="caution">
    <text evidence="11">The sequence shown here is derived from an EMBL/GenBank/DDBJ whole genome shotgun (WGS) entry which is preliminary data.</text>
</comment>
<proteinExistence type="inferred from homology"/>
<protein>
    <submittedName>
        <fullName evidence="11">Acetylornithine deacetylase</fullName>
        <ecNumber evidence="11">3.5.1.16</ecNumber>
    </submittedName>
</protein>
<keyword evidence="12" id="KW-1185">Reference proteome</keyword>
<evidence type="ECO:0000259" key="10">
    <source>
        <dbReference type="Pfam" id="PF07687"/>
    </source>
</evidence>
<dbReference type="PANTHER" id="PTHR43808">
    <property type="entry name" value="ACETYLORNITHINE DEACETYLASE"/>
    <property type="match status" value="1"/>
</dbReference>
<comment type="similarity">
    <text evidence="2">Belongs to the peptidase M20A family. ArgE subfamily.</text>
</comment>
<comment type="cofactor">
    <cofactor evidence="1">
        <name>Zn(2+)</name>
        <dbReference type="ChEBI" id="CHEBI:29105"/>
    </cofactor>
</comment>
<dbReference type="Gene3D" id="3.40.630.10">
    <property type="entry name" value="Zn peptidases"/>
    <property type="match status" value="1"/>
</dbReference>
<dbReference type="Pfam" id="PF01546">
    <property type="entry name" value="Peptidase_M20"/>
    <property type="match status" value="1"/>
</dbReference>
<evidence type="ECO:0000313" key="11">
    <source>
        <dbReference type="EMBL" id="RJE85804.1"/>
    </source>
</evidence>
<feature type="domain" description="Peptidase M20 dimerisation" evidence="10">
    <location>
        <begin position="177"/>
        <end position="290"/>
    </location>
</feature>
<dbReference type="InterPro" id="IPR001261">
    <property type="entry name" value="ArgE/DapE_CS"/>
</dbReference>
<dbReference type="NCBIfam" id="NF005710">
    <property type="entry name" value="PRK07522.1"/>
    <property type="match status" value="1"/>
</dbReference>
<evidence type="ECO:0000256" key="2">
    <source>
        <dbReference type="ARBA" id="ARBA00005691"/>
    </source>
</evidence>
<evidence type="ECO:0000313" key="12">
    <source>
        <dbReference type="Proteomes" id="UP000284202"/>
    </source>
</evidence>
<dbReference type="Proteomes" id="UP000284202">
    <property type="component" value="Unassembled WGS sequence"/>
</dbReference>
<dbReference type="EMBL" id="QZCG01000005">
    <property type="protein sequence ID" value="RJE85804.1"/>
    <property type="molecule type" value="Genomic_DNA"/>
</dbReference>